<feature type="repeat" description="WD" evidence="3">
    <location>
        <begin position="1109"/>
        <end position="1143"/>
    </location>
</feature>
<evidence type="ECO:0000313" key="7">
    <source>
        <dbReference type="Proteomes" id="UP001144280"/>
    </source>
</evidence>
<keyword evidence="2" id="KW-0677">Repeat</keyword>
<dbReference type="PROSITE" id="PS50082">
    <property type="entry name" value="WD_REPEATS_2"/>
    <property type="match status" value="11"/>
</dbReference>
<dbReference type="SMART" id="SM00320">
    <property type="entry name" value="WD40"/>
    <property type="match status" value="13"/>
</dbReference>
<dbReference type="PANTHER" id="PTHR44019:SF8">
    <property type="entry name" value="POC1 CENTRIOLAR PROTEIN HOMOLOG"/>
    <property type="match status" value="1"/>
</dbReference>
<dbReference type="InterPro" id="IPR001680">
    <property type="entry name" value="WD40_rpt"/>
</dbReference>
<dbReference type="PROSITE" id="PS50294">
    <property type="entry name" value="WD_REPEATS_REGION"/>
    <property type="match status" value="4"/>
</dbReference>
<dbReference type="CDD" id="cd00200">
    <property type="entry name" value="WD40"/>
    <property type="match status" value="2"/>
</dbReference>
<dbReference type="PANTHER" id="PTHR44019">
    <property type="entry name" value="WD REPEAT-CONTAINING PROTEIN 55"/>
    <property type="match status" value="1"/>
</dbReference>
<keyword evidence="1 3" id="KW-0853">WD repeat</keyword>
<proteinExistence type="predicted"/>
<feature type="repeat" description="WD" evidence="3">
    <location>
        <begin position="1025"/>
        <end position="1049"/>
    </location>
</feature>
<dbReference type="Pfam" id="PF00400">
    <property type="entry name" value="WD40"/>
    <property type="match status" value="9"/>
</dbReference>
<protein>
    <recommendedName>
        <fullName evidence="5">Novel STAND NTPase 1 domain-containing protein</fullName>
    </recommendedName>
</protein>
<name>A0ABQ5RCN1_9ACTN</name>
<feature type="repeat" description="WD" evidence="3">
    <location>
        <begin position="876"/>
        <end position="917"/>
    </location>
</feature>
<evidence type="ECO:0000256" key="2">
    <source>
        <dbReference type="ARBA" id="ARBA00022737"/>
    </source>
</evidence>
<dbReference type="Gene3D" id="3.40.50.300">
    <property type="entry name" value="P-loop containing nucleotide triphosphate hydrolases"/>
    <property type="match status" value="1"/>
</dbReference>
<dbReference type="SUPFAM" id="SSF50998">
    <property type="entry name" value="Quinoprotein alcohol dehydrogenase-like"/>
    <property type="match status" value="2"/>
</dbReference>
<evidence type="ECO:0000313" key="6">
    <source>
        <dbReference type="EMBL" id="GLI03366.1"/>
    </source>
</evidence>
<dbReference type="InterPro" id="IPR050505">
    <property type="entry name" value="WDR55/POC1"/>
</dbReference>
<dbReference type="NCBIfam" id="NF047832">
    <property type="entry name" value="caspase_w_EACC1"/>
    <property type="match status" value="1"/>
</dbReference>
<dbReference type="InterPro" id="IPR049052">
    <property type="entry name" value="nSTAND1"/>
</dbReference>
<keyword evidence="7" id="KW-1185">Reference proteome</keyword>
<evidence type="ECO:0000256" key="3">
    <source>
        <dbReference type="PROSITE-ProRule" id="PRU00221"/>
    </source>
</evidence>
<dbReference type="PROSITE" id="PS00678">
    <property type="entry name" value="WD_REPEATS_1"/>
    <property type="match status" value="3"/>
</dbReference>
<dbReference type="Proteomes" id="UP001144280">
    <property type="component" value="Unassembled WGS sequence"/>
</dbReference>
<comment type="caution">
    <text evidence="6">The sequence shown here is derived from an EMBL/GenBank/DDBJ whole genome shotgun (WGS) entry which is preliminary data.</text>
</comment>
<feature type="domain" description="Novel STAND NTPase 1" evidence="5">
    <location>
        <begin position="279"/>
        <end position="735"/>
    </location>
</feature>
<feature type="repeat" description="WD" evidence="3">
    <location>
        <begin position="1258"/>
        <end position="1290"/>
    </location>
</feature>
<evidence type="ECO:0000256" key="1">
    <source>
        <dbReference type="ARBA" id="ARBA00022574"/>
    </source>
</evidence>
<feature type="repeat" description="WD" evidence="3">
    <location>
        <begin position="1155"/>
        <end position="1190"/>
    </location>
</feature>
<dbReference type="SUPFAM" id="SSF52540">
    <property type="entry name" value="P-loop containing nucleoside triphosphate hydrolases"/>
    <property type="match status" value="1"/>
</dbReference>
<dbReference type="Gene3D" id="2.130.10.10">
    <property type="entry name" value="YVTN repeat-like/Quinoprotein amine dehydrogenase"/>
    <property type="match status" value="4"/>
</dbReference>
<sequence>MSLSALRRPGTRVVLVGVATHRRPEAGYRAPAGSKPLNDEPAVRRSVDDLYRTLVDQCGVHPDQINRLIDPPDGTVIGDAVHGAVNSHQAGGVLLFYFVGHGLIGHNGQLHLATSGTIDSDIRLGTPTLPYDGIRDELARVTDPASVIVILDCCYAARADVLIGSLQRSAFGSATSSGTYLLAATGRNSQAFAPPGHRHTALTGAIIDLLRNGDPKGPRYLTVRHAYSFVARVLHGVADPQEFESGRGGSIVLVRNGAYVSEPRDLPAVAPHSNDDGAPYQGLQAFEEEDSEFFFGRKTLVSRLLDALSQGLRDPGLIAVVGSSGSGKSSLLRAGLLPALRQGHQDLPGANEWRRLVVMPGTHPVATLAEAVSRLTEMPEAETREQLLEDPVAVVRTIVGRRTGADVDRRLLIVVDQFEEVFDPRVDPDERLAYVRALDKIVRSGPSAEQPLAMVVLAVRADFFQNCLTFAELRPAVERPVVVVPMNEAELREAIEGPAKRASLRLAPGFSNRLLQDLSTGPRTDDAVARSLTEPSKGGSGHLLPAELLRSVRSLRPDGLPLLSYALLATWQRRSPDGWLTLESYEATGGIWSSVAQRAEEIYNALDAESPRTDGAESTVTGERPAQRAACQLLLSMVQVGNRTDDSRRAIDFRELVAGRDPEEVRLLTAARDAFAAPDARLLTITGDTVQITHEALLRAWRRLSDWIDADRVGLLAHQRLTEAARAWAAGERDPGLLSRGKFLADGRAVAKDRGPLLDRIEREFLEASEAAERSELRRWQRLVRRLTVASIALVALLVGVVGAGVYASSQQRKADRQARIATVRQLALEAAALRERDPRTALQLALAAHRIEPDGVATSTLLNLLTTSPFLGTLTGNRGSAINGVSFSADGRTLASVGGDGAVLLWDVSQDGAPRRLGDALAVFRPAPRSVAFSPDGRTLVVGKGDGAIAMWAIGEPGPPRRLPDSEVAHSGDVSSVVFSRDGRLIASAGGEDGVVALWRLAGEQVLARVSTVAAGLNESWARSVAFSADGRILAAGTGNGVITLWDLGADARSPQGLPTIVVGRSTSVESIAFSPVSATLVAGLGDNTILGWRVDDLERPRRLPMPSTGHRAAVGALAFAPDGKILASASDDYTVLQWDFSRPGLPERVGARLSGHRWHVRAIAFSPDGQRLATGSRDGDGMLWRVRNRYQPKPLEPLTSGLAQPARSLAFAPDSRRRLAVVADQTVQVWDVATSDGLPRQAGRPFVRADPPPPMSVAFVPRTTFLAVGYRDGAVILWDLRTGASAGPPLTGLRQSAMAVAASVDGRSVAAASAGGEVRVWALDEGGPRLLGGGSLSRHGEGELRSVDFSPDGKFLVAAGDTGPLTAWDMTDREQPMRLEPLQSGSRQPSVILFMPSGTDPPYLISGDRDGVVTLWDMAVRAPAGQSLTGHGGGVRTFASSAASPILVSAGDDQSLILWDLADSRSPQRLGDPIVLPESVPAVAVSGDATVIAALRPGGSVALWDLTQLAELRGRLAEEACRLVGDGFDETAWKVHVKGVDFEPTCG</sequence>
<evidence type="ECO:0000259" key="5">
    <source>
        <dbReference type="Pfam" id="PF20703"/>
    </source>
</evidence>
<gene>
    <name evidence="6" type="ORF">Pa4123_86440</name>
</gene>
<feature type="repeat" description="WD" evidence="3">
    <location>
        <begin position="968"/>
        <end position="1010"/>
    </location>
</feature>
<feature type="region of interest" description="Disordered" evidence="4">
    <location>
        <begin position="518"/>
        <end position="540"/>
    </location>
</feature>
<feature type="repeat" description="WD" evidence="3">
    <location>
        <begin position="931"/>
        <end position="953"/>
    </location>
</feature>
<dbReference type="InterPro" id="IPR015943">
    <property type="entry name" value="WD40/YVTN_repeat-like_dom_sf"/>
</dbReference>
<dbReference type="Gene3D" id="3.40.50.1460">
    <property type="match status" value="1"/>
</dbReference>
<evidence type="ECO:0000256" key="4">
    <source>
        <dbReference type="SAM" id="MobiDB-lite"/>
    </source>
</evidence>
<feature type="repeat" description="WD" evidence="3">
    <location>
        <begin position="1201"/>
        <end position="1242"/>
    </location>
</feature>
<feature type="repeat" description="WD" evidence="3">
    <location>
        <begin position="1430"/>
        <end position="1471"/>
    </location>
</feature>
<dbReference type="EMBL" id="BSDI01000083">
    <property type="protein sequence ID" value="GLI03366.1"/>
    <property type="molecule type" value="Genomic_DNA"/>
</dbReference>
<organism evidence="6 7">
    <name type="scientific">Phytohabitans aurantiacus</name>
    <dbReference type="NCBI Taxonomy" id="3016789"/>
    <lineage>
        <taxon>Bacteria</taxon>
        <taxon>Bacillati</taxon>
        <taxon>Actinomycetota</taxon>
        <taxon>Actinomycetes</taxon>
        <taxon>Micromonosporales</taxon>
        <taxon>Micromonosporaceae</taxon>
    </lineage>
</organism>
<dbReference type="InterPro" id="IPR027417">
    <property type="entry name" value="P-loop_NTPase"/>
</dbReference>
<accession>A0ABQ5RCN1</accession>
<dbReference type="InterPro" id="IPR019775">
    <property type="entry name" value="WD40_repeat_CS"/>
</dbReference>
<feature type="repeat" description="WD" evidence="3">
    <location>
        <begin position="1339"/>
        <end position="1380"/>
    </location>
</feature>
<dbReference type="InterPro" id="IPR011047">
    <property type="entry name" value="Quinoprotein_ADH-like_sf"/>
</dbReference>
<feature type="repeat" description="WD" evidence="3">
    <location>
        <begin position="1063"/>
        <end position="1104"/>
    </location>
</feature>
<dbReference type="Pfam" id="PF20703">
    <property type="entry name" value="nSTAND1"/>
    <property type="match status" value="1"/>
</dbReference>
<reference evidence="6" key="1">
    <citation type="submission" date="2022-12" db="EMBL/GenBank/DDBJ databases">
        <title>New Phytohabitans aurantiacus sp. RD004123 nov., an actinomycete isolated from soil.</title>
        <authorList>
            <person name="Triningsih D.W."/>
            <person name="Harunari E."/>
            <person name="Igarashi Y."/>
        </authorList>
    </citation>
    <scope>NUCLEOTIDE SEQUENCE</scope>
    <source>
        <strain evidence="6">RD004123</strain>
    </source>
</reference>